<dbReference type="Gene3D" id="3.40.50.410">
    <property type="entry name" value="von Willebrand factor, type A domain"/>
    <property type="match status" value="1"/>
</dbReference>
<name>A0A0P1G473_THAGE</name>
<dbReference type="STRING" id="53501.SAMN04488043_101129"/>
<keyword evidence="1" id="KW-0732">Signal</keyword>
<feature type="chain" id="PRO_5006063061" description="von Willebrand factor type A domain protein" evidence="1">
    <location>
        <begin position="22"/>
        <end position="251"/>
    </location>
</feature>
<sequence>MKAVMAVVMLALSGLPGAAAACRVALALGLDVSGSVDGSEYRLQMDGLAAALLRPEVQAALLALPGDPVELMVFEWSGPNDQRVVQPWQPVADAAAIAAIAGQLRATLRGSGDPSTALGSAMRAGAAELKTRGHCTRKVLDLSGDGPSNTGPLPHVIRDSAELSDVTVNGLVIAPEGPVEATRGAAGQAALEGYFQAYVIRGPGAFTEAAAGFDDYEDAMARKLIRELQGLVLTRADLPGGTQQRPARLHQ</sequence>
<dbReference type="SUPFAM" id="SSF53300">
    <property type="entry name" value="vWA-like"/>
    <property type="match status" value="1"/>
</dbReference>
<dbReference type="EMBL" id="CYSA01000026">
    <property type="protein sequence ID" value="CUH67656.1"/>
    <property type="molecule type" value="Genomic_DNA"/>
</dbReference>
<organism evidence="2 3">
    <name type="scientific">Thalassovita gelatinovora</name>
    <name type="common">Thalassobius gelatinovorus</name>
    <dbReference type="NCBI Taxonomy" id="53501"/>
    <lineage>
        <taxon>Bacteria</taxon>
        <taxon>Pseudomonadati</taxon>
        <taxon>Pseudomonadota</taxon>
        <taxon>Alphaproteobacteria</taxon>
        <taxon>Rhodobacterales</taxon>
        <taxon>Roseobacteraceae</taxon>
        <taxon>Thalassovita</taxon>
    </lineage>
</organism>
<gene>
    <name evidence="2" type="ORF">TG4357_03131</name>
</gene>
<feature type="signal peptide" evidence="1">
    <location>
        <begin position="1"/>
        <end position="21"/>
    </location>
</feature>
<proteinExistence type="predicted"/>
<dbReference type="InterPro" id="IPR036465">
    <property type="entry name" value="vWFA_dom_sf"/>
</dbReference>
<accession>A0A0P1G473</accession>
<reference evidence="2 3" key="1">
    <citation type="submission" date="2015-09" db="EMBL/GenBank/DDBJ databases">
        <authorList>
            <consortium name="Swine Surveillance"/>
        </authorList>
    </citation>
    <scope>NUCLEOTIDE SEQUENCE [LARGE SCALE GENOMIC DNA]</scope>
    <source>
        <strain evidence="2 3">CECT 4357</strain>
    </source>
</reference>
<dbReference type="PROSITE" id="PS51257">
    <property type="entry name" value="PROKAR_LIPOPROTEIN"/>
    <property type="match status" value="1"/>
</dbReference>
<dbReference type="Proteomes" id="UP000051587">
    <property type="component" value="Unassembled WGS sequence"/>
</dbReference>
<dbReference type="InterPro" id="IPR010607">
    <property type="entry name" value="DUF1194"/>
</dbReference>
<evidence type="ECO:0008006" key="4">
    <source>
        <dbReference type="Google" id="ProtNLM"/>
    </source>
</evidence>
<protein>
    <recommendedName>
        <fullName evidence="4">von Willebrand factor type A domain protein</fullName>
    </recommendedName>
</protein>
<evidence type="ECO:0000313" key="2">
    <source>
        <dbReference type="EMBL" id="CUH67656.1"/>
    </source>
</evidence>
<dbReference type="Pfam" id="PF06707">
    <property type="entry name" value="DUF1194"/>
    <property type="match status" value="1"/>
</dbReference>
<evidence type="ECO:0000256" key="1">
    <source>
        <dbReference type="SAM" id="SignalP"/>
    </source>
</evidence>
<dbReference type="OrthoDB" id="9792179at2"/>
<evidence type="ECO:0000313" key="3">
    <source>
        <dbReference type="Proteomes" id="UP000051587"/>
    </source>
</evidence>
<keyword evidence="3" id="KW-1185">Reference proteome</keyword>
<dbReference type="AlphaFoldDB" id="A0A0P1G473"/>